<sequence>MRSMMMKSFAVILFIFAIGLSPLIVSSSSASRVGRELLQRMPPCPRCLCCAPPPRPGTCCPCFCPVVGGPIQPQQPTP</sequence>
<dbReference type="Proteomes" id="UP001060085">
    <property type="component" value="Linkage Group LG08"/>
</dbReference>
<evidence type="ECO:0000313" key="2">
    <source>
        <dbReference type="Proteomes" id="UP001060085"/>
    </source>
</evidence>
<proteinExistence type="predicted"/>
<gene>
    <name evidence="1" type="ORF">M9H77_33907</name>
</gene>
<reference evidence="2" key="1">
    <citation type="journal article" date="2023" name="Nat. Plants">
        <title>Single-cell RNA sequencing provides a high-resolution roadmap for understanding the multicellular compartmentation of specialized metabolism.</title>
        <authorList>
            <person name="Sun S."/>
            <person name="Shen X."/>
            <person name="Li Y."/>
            <person name="Li Y."/>
            <person name="Wang S."/>
            <person name="Li R."/>
            <person name="Zhang H."/>
            <person name="Shen G."/>
            <person name="Guo B."/>
            <person name="Wei J."/>
            <person name="Xu J."/>
            <person name="St-Pierre B."/>
            <person name="Chen S."/>
            <person name="Sun C."/>
        </authorList>
    </citation>
    <scope>NUCLEOTIDE SEQUENCE [LARGE SCALE GENOMIC DNA]</scope>
</reference>
<name>A0ACB9ZJR4_CATRO</name>
<protein>
    <submittedName>
        <fullName evidence="1">Uncharacterized protein</fullName>
    </submittedName>
</protein>
<accession>A0ACB9ZJR4</accession>
<organism evidence="1 2">
    <name type="scientific">Catharanthus roseus</name>
    <name type="common">Madagascar periwinkle</name>
    <name type="synonym">Vinca rosea</name>
    <dbReference type="NCBI Taxonomy" id="4058"/>
    <lineage>
        <taxon>Eukaryota</taxon>
        <taxon>Viridiplantae</taxon>
        <taxon>Streptophyta</taxon>
        <taxon>Embryophyta</taxon>
        <taxon>Tracheophyta</taxon>
        <taxon>Spermatophyta</taxon>
        <taxon>Magnoliopsida</taxon>
        <taxon>eudicotyledons</taxon>
        <taxon>Gunneridae</taxon>
        <taxon>Pentapetalae</taxon>
        <taxon>asterids</taxon>
        <taxon>lamiids</taxon>
        <taxon>Gentianales</taxon>
        <taxon>Apocynaceae</taxon>
        <taxon>Rauvolfioideae</taxon>
        <taxon>Vinceae</taxon>
        <taxon>Catharanthinae</taxon>
        <taxon>Catharanthus</taxon>
    </lineage>
</organism>
<comment type="caution">
    <text evidence="1">The sequence shown here is derived from an EMBL/GenBank/DDBJ whole genome shotgun (WGS) entry which is preliminary data.</text>
</comment>
<keyword evidence="2" id="KW-1185">Reference proteome</keyword>
<evidence type="ECO:0000313" key="1">
    <source>
        <dbReference type="EMBL" id="KAI5647902.1"/>
    </source>
</evidence>
<dbReference type="EMBL" id="CM044708">
    <property type="protein sequence ID" value="KAI5647902.1"/>
    <property type="molecule type" value="Genomic_DNA"/>
</dbReference>